<evidence type="ECO:0000313" key="12">
    <source>
        <dbReference type="EMBL" id="ESO82950.1"/>
    </source>
</evidence>
<sequence>MLVNSQRPASLLDLVNVGLTSIRNSDQSTATASSTTTPFSNITHNILWNDSSTVITQTFTLPDYDYDNWTLPNSSYWKPPPGEYVPRSTLEVVIISFLVVLLSLMTAGGNLLVIWAFKIDRRLQTVSNYFLLSLAVADISIGVVSMPLYTVYLLMEHWPLGPLLCDIWLSLDYTMSNASVANLIIISFDRYLSVTRPLTYRAKRTPKRAGWMIGCAWVISALLWTPWIFAWPYIEGKRRVPHDDCYIQFLKTNQYITIITAMAAFYVPVSIMTIIYYKIYRETRKRQKDLVGLQGYWSLSDKRSPSTELSSYLRHRNSCKRKCLSCFKIDRDSDAEESSSSDQPPSPGNTNVIVSDCHSYIPVSTSESMARSPSNHIPKTSFKRVKKETIRQDQKAAKTLTAILLAFIITWTPYNIFTIVEAYCTNPPCINPTLYAIGGYTF</sequence>
<keyword evidence="8 9" id="KW-0807">Transducer</keyword>
<dbReference type="HOGENOM" id="CLU_009579_11_2_1"/>
<dbReference type="GO" id="GO:0007197">
    <property type="term" value="P:adenylate cyclase-inhibiting G protein-coupled acetylcholine receptor signaling pathway"/>
    <property type="evidence" value="ECO:0007669"/>
    <property type="project" value="TreeGrafter"/>
</dbReference>
<dbReference type="InterPro" id="IPR000995">
    <property type="entry name" value="Musac_Ach_rcpt"/>
</dbReference>
<feature type="transmembrane region" description="Helical" evidence="10">
    <location>
        <begin position="129"/>
        <end position="155"/>
    </location>
</feature>
<dbReference type="STRING" id="225164.V3ZKL6"/>
<dbReference type="GO" id="GO:0045202">
    <property type="term" value="C:synapse"/>
    <property type="evidence" value="ECO:0007669"/>
    <property type="project" value="TreeGrafter"/>
</dbReference>
<feature type="transmembrane region" description="Helical" evidence="10">
    <location>
        <begin position="92"/>
        <end position="117"/>
    </location>
</feature>
<comment type="similarity">
    <text evidence="9">Belongs to the G-protein coupled receptor 1 family.</text>
</comment>
<dbReference type="GO" id="GO:0004993">
    <property type="term" value="F:G protein-coupled serotonin receptor activity"/>
    <property type="evidence" value="ECO:0007669"/>
    <property type="project" value="TreeGrafter"/>
</dbReference>
<keyword evidence="6 10" id="KW-0472">Membrane</keyword>
<dbReference type="OrthoDB" id="10071887at2759"/>
<evidence type="ECO:0000313" key="13">
    <source>
        <dbReference type="Proteomes" id="UP000030746"/>
    </source>
</evidence>
<keyword evidence="4 10" id="KW-1133">Transmembrane helix</keyword>
<evidence type="ECO:0000256" key="1">
    <source>
        <dbReference type="ARBA" id="ARBA00004651"/>
    </source>
</evidence>
<keyword evidence="2" id="KW-1003">Cell membrane</keyword>
<dbReference type="PROSITE" id="PS50262">
    <property type="entry name" value="G_PROTEIN_RECEP_F1_2"/>
    <property type="match status" value="1"/>
</dbReference>
<gene>
    <name evidence="12" type="ORF">LOTGIDRAFT_134322</name>
</gene>
<dbReference type="CTD" id="20233539"/>
<evidence type="ECO:0000256" key="10">
    <source>
        <dbReference type="SAM" id="Phobius"/>
    </source>
</evidence>
<dbReference type="SUPFAM" id="SSF81321">
    <property type="entry name" value="Family A G protein-coupled receptor-like"/>
    <property type="match status" value="1"/>
</dbReference>
<name>V3ZKL6_LOTGI</name>
<keyword evidence="13" id="KW-1185">Reference proteome</keyword>
<dbReference type="PANTHER" id="PTHR24247:SF265">
    <property type="entry name" value="MUSCARINIC ACETYLCHOLINE RECEPTOR DM1"/>
    <property type="match status" value="1"/>
</dbReference>
<evidence type="ECO:0000256" key="6">
    <source>
        <dbReference type="ARBA" id="ARBA00023136"/>
    </source>
</evidence>
<dbReference type="Proteomes" id="UP000030746">
    <property type="component" value="Unassembled WGS sequence"/>
</dbReference>
<dbReference type="GO" id="GO:0007187">
    <property type="term" value="P:G protein-coupled receptor signaling pathway, coupled to cyclic nucleotide second messenger"/>
    <property type="evidence" value="ECO:0007669"/>
    <property type="project" value="TreeGrafter"/>
</dbReference>
<proteinExistence type="inferred from homology"/>
<dbReference type="PRINTS" id="PR00237">
    <property type="entry name" value="GPCRRHODOPSN"/>
</dbReference>
<reference evidence="12 13" key="1">
    <citation type="journal article" date="2013" name="Nature">
        <title>Insights into bilaterian evolution from three spiralian genomes.</title>
        <authorList>
            <person name="Simakov O."/>
            <person name="Marletaz F."/>
            <person name="Cho S.J."/>
            <person name="Edsinger-Gonzales E."/>
            <person name="Havlak P."/>
            <person name="Hellsten U."/>
            <person name="Kuo D.H."/>
            <person name="Larsson T."/>
            <person name="Lv J."/>
            <person name="Arendt D."/>
            <person name="Savage R."/>
            <person name="Osoegawa K."/>
            <person name="de Jong P."/>
            <person name="Grimwood J."/>
            <person name="Chapman J.A."/>
            <person name="Shapiro H."/>
            <person name="Aerts A."/>
            <person name="Otillar R.P."/>
            <person name="Terry A.Y."/>
            <person name="Boore J.L."/>
            <person name="Grigoriev I.V."/>
            <person name="Lindberg D.R."/>
            <person name="Seaver E.C."/>
            <person name="Weisblat D.A."/>
            <person name="Putnam N.H."/>
            <person name="Rokhsar D.S."/>
        </authorList>
    </citation>
    <scope>NUCLEOTIDE SEQUENCE [LARGE SCALE GENOMIC DNA]</scope>
</reference>
<dbReference type="InterPro" id="IPR000276">
    <property type="entry name" value="GPCR_Rhodpsn"/>
</dbReference>
<dbReference type="PRINTS" id="PR00243">
    <property type="entry name" value="MUSCARINICR"/>
</dbReference>
<feature type="transmembrane region" description="Helical" evidence="10">
    <location>
        <begin position="254"/>
        <end position="277"/>
    </location>
</feature>
<evidence type="ECO:0000256" key="9">
    <source>
        <dbReference type="RuleBase" id="RU000688"/>
    </source>
</evidence>
<accession>V3ZKL6</accession>
<evidence type="ECO:0000256" key="5">
    <source>
        <dbReference type="ARBA" id="ARBA00023040"/>
    </source>
</evidence>
<keyword evidence="5 9" id="KW-0297">G-protein coupled receptor</keyword>
<protein>
    <recommendedName>
        <fullName evidence="11">G-protein coupled receptors family 1 profile domain-containing protein</fullName>
    </recommendedName>
</protein>
<organism evidence="12 13">
    <name type="scientific">Lottia gigantea</name>
    <name type="common">Giant owl limpet</name>
    <dbReference type="NCBI Taxonomy" id="225164"/>
    <lineage>
        <taxon>Eukaryota</taxon>
        <taxon>Metazoa</taxon>
        <taxon>Spiralia</taxon>
        <taxon>Lophotrochozoa</taxon>
        <taxon>Mollusca</taxon>
        <taxon>Gastropoda</taxon>
        <taxon>Patellogastropoda</taxon>
        <taxon>Lottioidea</taxon>
        <taxon>Lottiidae</taxon>
        <taxon>Lottia</taxon>
    </lineage>
</organism>
<dbReference type="PANTHER" id="PTHR24247">
    <property type="entry name" value="5-HYDROXYTRYPTAMINE RECEPTOR"/>
    <property type="match status" value="1"/>
</dbReference>
<dbReference type="Pfam" id="PF00001">
    <property type="entry name" value="7tm_1"/>
    <property type="match status" value="1"/>
</dbReference>
<dbReference type="CDD" id="cd15049">
    <property type="entry name" value="7tmA_mAChR"/>
    <property type="match status" value="1"/>
</dbReference>
<evidence type="ECO:0000259" key="11">
    <source>
        <dbReference type="PROSITE" id="PS50262"/>
    </source>
</evidence>
<dbReference type="InterPro" id="IPR017452">
    <property type="entry name" value="GPCR_Rhodpsn_7TM"/>
</dbReference>
<dbReference type="KEGG" id="lgi:LOTGIDRAFT_134322"/>
<evidence type="ECO:0000256" key="4">
    <source>
        <dbReference type="ARBA" id="ARBA00022989"/>
    </source>
</evidence>
<dbReference type="RefSeq" id="XP_009066319.1">
    <property type="nucleotide sequence ID" value="XM_009068071.1"/>
</dbReference>
<feature type="domain" description="G-protein coupled receptors family 1 profile" evidence="11">
    <location>
        <begin position="109"/>
        <end position="442"/>
    </location>
</feature>
<dbReference type="OMA" id="CKPIDAT"/>
<dbReference type="GeneID" id="20233539"/>
<dbReference type="AlphaFoldDB" id="V3ZKL6"/>
<dbReference type="Gene3D" id="1.20.1070.10">
    <property type="entry name" value="Rhodopsin 7-helix transmembrane proteins"/>
    <property type="match status" value="1"/>
</dbReference>
<feature type="transmembrane region" description="Helical" evidence="10">
    <location>
        <begin position="167"/>
        <end position="188"/>
    </location>
</feature>
<dbReference type="EMBL" id="KB203827">
    <property type="protein sequence ID" value="ESO82950.1"/>
    <property type="molecule type" value="Genomic_DNA"/>
</dbReference>
<evidence type="ECO:0000256" key="8">
    <source>
        <dbReference type="ARBA" id="ARBA00023224"/>
    </source>
</evidence>
<evidence type="ECO:0000256" key="2">
    <source>
        <dbReference type="ARBA" id="ARBA00022475"/>
    </source>
</evidence>
<keyword evidence="7 9" id="KW-0675">Receptor</keyword>
<evidence type="ECO:0000256" key="3">
    <source>
        <dbReference type="ARBA" id="ARBA00022692"/>
    </source>
</evidence>
<dbReference type="GO" id="GO:0005886">
    <property type="term" value="C:plasma membrane"/>
    <property type="evidence" value="ECO:0007669"/>
    <property type="project" value="UniProtKB-SubCell"/>
</dbReference>
<feature type="transmembrane region" description="Helical" evidence="10">
    <location>
        <begin position="396"/>
        <end position="414"/>
    </location>
</feature>
<feature type="transmembrane region" description="Helical" evidence="10">
    <location>
        <begin position="209"/>
        <end position="234"/>
    </location>
</feature>
<dbReference type="PROSITE" id="PS00237">
    <property type="entry name" value="G_PROTEIN_RECEP_F1_1"/>
    <property type="match status" value="1"/>
</dbReference>
<comment type="subcellular location">
    <subcellularLocation>
        <location evidence="1">Cell membrane</location>
        <topology evidence="1">Multi-pass membrane protein</topology>
    </subcellularLocation>
</comment>
<dbReference type="GO" id="GO:0016907">
    <property type="term" value="F:G protein-coupled acetylcholine receptor activity"/>
    <property type="evidence" value="ECO:0007669"/>
    <property type="project" value="InterPro"/>
</dbReference>
<keyword evidence="3 9" id="KW-0812">Transmembrane</keyword>
<evidence type="ECO:0000256" key="7">
    <source>
        <dbReference type="ARBA" id="ARBA00023170"/>
    </source>
</evidence>
<dbReference type="GO" id="GO:0030425">
    <property type="term" value="C:dendrite"/>
    <property type="evidence" value="ECO:0007669"/>
    <property type="project" value="TreeGrafter"/>
</dbReference>